<comment type="caution">
    <text evidence="1">The sequence shown here is derived from an EMBL/GenBank/DDBJ whole genome shotgun (WGS) entry which is preliminary data.</text>
</comment>
<dbReference type="Proteomes" id="UP000297635">
    <property type="component" value="Unassembled WGS sequence"/>
</dbReference>
<accession>A0A4Z0V1X1</accession>
<sequence>MTNKERYRLLHSKLTATHRGIVLNKVLCANLMWKAGGNTDPFGTVRSIAKLLFTFDVTELKTTELKPVLTVFGFYPLRNDHRELMSTVASRLGEGNTYIDTSRWSDRKIKFSPRNILKGLRTGLCGMKGCGLSLKDRLILSSQVTFYCNTIDELLKVDLSNIRKFLCLANTLNLENILTQHLRNLGAKTYSLMEGTYFVQGGDIPINDIPFENLTSHIQLCWGQYSKDEFIKYGYEEGRMEVAGYPKNVECRPMKADNPMRRGVVLLSQYIMDKQNRDLIRMLGRFSDRQEFHLKLHPSLDYDEYSRLASENGMRIIPKSTTVNECIDNTAFDFAIAINSTTYYEALMRGVPCLRYYDGNYTPLAGYDDEFSTPEQYSGLILRIKDLPLADYQTGIDKALRYAVGLGIDEYHRIMLE</sequence>
<dbReference type="EMBL" id="SJSA01000002">
    <property type="protein sequence ID" value="TGG36744.1"/>
    <property type="molecule type" value="Genomic_DNA"/>
</dbReference>
<dbReference type="RefSeq" id="WP_135472455.1">
    <property type="nucleotide sequence ID" value="NZ_CASJDB010000079.1"/>
</dbReference>
<protein>
    <submittedName>
        <fullName evidence="1">Uncharacterized protein</fullName>
    </submittedName>
</protein>
<name>A0A4Z0V1X1_9BACT</name>
<proteinExistence type="predicted"/>
<keyword evidence="2" id="KW-1185">Reference proteome</keyword>
<dbReference type="AlphaFoldDB" id="A0A4Z0V1X1"/>
<reference evidence="1 2" key="1">
    <citation type="submission" date="2019-02" db="EMBL/GenBank/DDBJ databases">
        <title>Isolation and identification of novel species under the genus Muribaculum.</title>
        <authorList>
            <person name="Miyake S."/>
            <person name="Ding Y."/>
            <person name="Low A."/>
            <person name="Soh M."/>
            <person name="Seedorf H."/>
        </authorList>
    </citation>
    <scope>NUCLEOTIDE SEQUENCE [LARGE SCALE GENOMIC DNA]</scope>
    <source>
        <strain evidence="1 2">TLL-A3</strain>
    </source>
</reference>
<evidence type="ECO:0000313" key="2">
    <source>
        <dbReference type="Proteomes" id="UP000297635"/>
    </source>
</evidence>
<dbReference type="GeneID" id="82150707"/>
<gene>
    <name evidence="1" type="ORF">EZ315_12995</name>
</gene>
<evidence type="ECO:0000313" key="1">
    <source>
        <dbReference type="EMBL" id="TGG36744.1"/>
    </source>
</evidence>
<organism evidence="1 2">
    <name type="scientific">Duncaniella freteri</name>
    <dbReference type="NCBI Taxonomy" id="2530391"/>
    <lineage>
        <taxon>Bacteria</taxon>
        <taxon>Pseudomonadati</taxon>
        <taxon>Bacteroidota</taxon>
        <taxon>Bacteroidia</taxon>
        <taxon>Bacteroidales</taxon>
        <taxon>Muribaculaceae</taxon>
        <taxon>Duncaniella</taxon>
    </lineage>
</organism>